<keyword evidence="3" id="KW-1185">Reference proteome</keyword>
<proteinExistence type="predicted"/>
<feature type="transmembrane region" description="Helical" evidence="1">
    <location>
        <begin position="6"/>
        <end position="24"/>
    </location>
</feature>
<keyword evidence="1" id="KW-0472">Membrane</keyword>
<reference evidence="2 3" key="1">
    <citation type="submission" date="2020-04" db="EMBL/GenBank/DDBJ databases">
        <title>Usitatibacter rugosus gen. nov., sp. nov. and Usitatibacter palustris sp. nov., novel members of Usitatibacteraceae fam. nov. within the order Nitrosomonadales isolated from soil.</title>
        <authorList>
            <person name="Huber K.J."/>
            <person name="Neumann-Schaal M."/>
            <person name="Geppert A."/>
            <person name="Luckner M."/>
            <person name="Wanner G."/>
            <person name="Overmann J."/>
        </authorList>
    </citation>
    <scope>NUCLEOTIDE SEQUENCE [LARGE SCALE GENOMIC DNA]</scope>
    <source>
        <strain evidence="2 3">0125_3</strain>
    </source>
</reference>
<dbReference type="CDD" id="cd06462">
    <property type="entry name" value="Peptidase_S24_S26"/>
    <property type="match status" value="1"/>
</dbReference>
<organism evidence="2 3">
    <name type="scientific">Usitatibacter rugosus</name>
    <dbReference type="NCBI Taxonomy" id="2732067"/>
    <lineage>
        <taxon>Bacteria</taxon>
        <taxon>Pseudomonadati</taxon>
        <taxon>Pseudomonadota</taxon>
        <taxon>Betaproteobacteria</taxon>
        <taxon>Nitrosomonadales</taxon>
        <taxon>Usitatibacteraceae</taxon>
        <taxon>Usitatibacter</taxon>
    </lineage>
</organism>
<dbReference type="EMBL" id="CP053069">
    <property type="protein sequence ID" value="QJR10077.1"/>
    <property type="molecule type" value="Genomic_DNA"/>
</dbReference>
<evidence type="ECO:0000256" key="1">
    <source>
        <dbReference type="SAM" id="Phobius"/>
    </source>
</evidence>
<sequence>MSIPHAAFGAVLGFAVPGTGHLYLGRARRFLVVFAIFAATVIGAAASGAISKLPGFAVVVVAGIGMLLFSVIDSAILGFRAGRGTRPWYSRWYFLVPWIVATSVALMPLMTVRESLLGYGTFHVPSALMAPTIRAGDIVLADTWSARRTGLPEGTLVVVQSPETGVRVLRRIKWEEDDGTYVVTFDLPFSPIERGVAATDVVAIITAVLWSPARGECCKTVEKK</sequence>
<keyword evidence="1" id="KW-0812">Transmembrane</keyword>
<dbReference type="RefSeq" id="WP_171090320.1">
    <property type="nucleotide sequence ID" value="NZ_CP053069.1"/>
</dbReference>
<feature type="transmembrane region" description="Helical" evidence="1">
    <location>
        <begin position="56"/>
        <end position="79"/>
    </location>
</feature>
<accession>A0A6M4GWV7</accession>
<evidence type="ECO:0000313" key="2">
    <source>
        <dbReference type="EMBL" id="QJR10077.1"/>
    </source>
</evidence>
<dbReference type="InterPro" id="IPR036286">
    <property type="entry name" value="LexA/Signal_pep-like_sf"/>
</dbReference>
<gene>
    <name evidence="2" type="ORF">DSM104443_01128</name>
</gene>
<feature type="transmembrane region" description="Helical" evidence="1">
    <location>
        <begin position="31"/>
        <end position="50"/>
    </location>
</feature>
<protein>
    <recommendedName>
        <fullName evidence="4">Signal peptidase I</fullName>
    </recommendedName>
</protein>
<dbReference type="Proteomes" id="UP000501534">
    <property type="component" value="Chromosome"/>
</dbReference>
<feature type="transmembrane region" description="Helical" evidence="1">
    <location>
        <begin position="91"/>
        <end position="110"/>
    </location>
</feature>
<name>A0A6M4GWV7_9PROT</name>
<evidence type="ECO:0008006" key="4">
    <source>
        <dbReference type="Google" id="ProtNLM"/>
    </source>
</evidence>
<keyword evidence="1" id="KW-1133">Transmembrane helix</keyword>
<dbReference type="SUPFAM" id="SSF51306">
    <property type="entry name" value="LexA/Signal peptidase"/>
    <property type="match status" value="1"/>
</dbReference>
<dbReference type="KEGG" id="uru:DSM104443_01128"/>
<dbReference type="AlphaFoldDB" id="A0A6M4GWV7"/>
<evidence type="ECO:0000313" key="3">
    <source>
        <dbReference type="Proteomes" id="UP000501534"/>
    </source>
</evidence>